<dbReference type="InterPro" id="IPR058548">
    <property type="entry name" value="MlaB-like_STAS"/>
</dbReference>
<evidence type="ECO:0000256" key="1">
    <source>
        <dbReference type="RuleBase" id="RU362044"/>
    </source>
</evidence>
<name>A0A7C3Z4X0_9BACT</name>
<feature type="transmembrane region" description="Helical" evidence="1">
    <location>
        <begin position="359"/>
        <end position="380"/>
    </location>
</feature>
<dbReference type="Pfam" id="PF02405">
    <property type="entry name" value="MlaE"/>
    <property type="match status" value="1"/>
</dbReference>
<dbReference type="PANTHER" id="PTHR30188">
    <property type="entry name" value="ABC TRANSPORTER PERMEASE PROTEIN-RELATED"/>
    <property type="match status" value="1"/>
</dbReference>
<comment type="caution">
    <text evidence="1">Lacks conserved residue(s) required for the propagation of feature annotation.</text>
</comment>
<gene>
    <name evidence="3" type="ORF">ENW96_14715</name>
</gene>
<reference evidence="3" key="1">
    <citation type="journal article" date="2020" name="mSystems">
        <title>Genome- and Community-Level Interaction Insights into Carbon Utilization and Element Cycling Functions of Hydrothermarchaeota in Hydrothermal Sediment.</title>
        <authorList>
            <person name="Zhou Z."/>
            <person name="Liu Y."/>
            <person name="Xu W."/>
            <person name="Pan J."/>
            <person name="Luo Z.H."/>
            <person name="Li M."/>
        </authorList>
    </citation>
    <scope>NUCLEOTIDE SEQUENCE [LARGE SCALE GENOMIC DNA]</scope>
    <source>
        <strain evidence="3">SpSt-897</strain>
    </source>
</reference>
<dbReference type="PANTHER" id="PTHR30188:SF3">
    <property type="entry name" value="ABC TRANSPORTER PERMEASE"/>
    <property type="match status" value="1"/>
</dbReference>
<keyword evidence="1" id="KW-1133">Transmembrane helix</keyword>
<dbReference type="Pfam" id="PF13466">
    <property type="entry name" value="STAS_2"/>
    <property type="match status" value="1"/>
</dbReference>
<evidence type="ECO:0000313" key="3">
    <source>
        <dbReference type="EMBL" id="HGF35608.1"/>
    </source>
</evidence>
<dbReference type="EMBL" id="DTMF01000354">
    <property type="protein sequence ID" value="HGF35608.1"/>
    <property type="molecule type" value="Genomic_DNA"/>
</dbReference>
<protein>
    <submittedName>
        <fullName evidence="3">MlaE family lipid ABC transporter permease subunit</fullName>
    </submittedName>
</protein>
<dbReference type="PROSITE" id="PS50801">
    <property type="entry name" value="STAS"/>
    <property type="match status" value="1"/>
</dbReference>
<keyword evidence="1" id="KW-0472">Membrane</keyword>
<comment type="similarity">
    <text evidence="1">Belongs to the MlaE permease family.</text>
</comment>
<comment type="caution">
    <text evidence="3">The sequence shown here is derived from an EMBL/GenBank/DDBJ whole genome shotgun (WGS) entry which is preliminary data.</text>
</comment>
<feature type="domain" description="STAS" evidence="2">
    <location>
        <begin position="26"/>
        <end position="105"/>
    </location>
</feature>
<dbReference type="NCBIfam" id="TIGR00056">
    <property type="entry name" value="MlaE family lipid ABC transporter permease subunit"/>
    <property type="match status" value="1"/>
</dbReference>
<proteinExistence type="inferred from homology"/>
<feature type="transmembrane region" description="Helical" evidence="1">
    <location>
        <begin position="176"/>
        <end position="199"/>
    </location>
</feature>
<sequence length="381" mass="41390">MKKTQTGPRAYRLEVAGRKGQEVSCRLGGRIALDNAYEVLGDFRELLAQMSPAKLTVDLDGIDYLDSSGALALLTLQSEAQRQNLPVTLVNATPEARRIMDLIDLKAIEAPPLRQEVELNLIEQLGQGAVRLVEEAYKLLSFFGELLTSLAGCLFRPRQVRWAEVLAYMYRTGVEALPILGLMSLLMGLVVAFMSSFQLQQFGAVIYVADLVGIGFVRELGSLLTGILISGRSGSAFAAEIGTMQVNEEVDALAVMGFEPMRFLAVPKVLATMMVMPVLTIYCMFFGLLGGLIVGVSILDITTYAYVNETRKALSLSNFYYSLFKSVVYAVIIAGIGCQRGFQVRGGAQEVGTATTSAVVTSLFVVIVASSIFSIVQNYLK</sequence>
<organism evidence="3">
    <name type="scientific">Desulfobacca acetoxidans</name>
    <dbReference type="NCBI Taxonomy" id="60893"/>
    <lineage>
        <taxon>Bacteria</taxon>
        <taxon>Pseudomonadati</taxon>
        <taxon>Thermodesulfobacteriota</taxon>
        <taxon>Desulfobaccia</taxon>
        <taxon>Desulfobaccales</taxon>
        <taxon>Desulfobaccaceae</taxon>
        <taxon>Desulfobacca</taxon>
    </lineage>
</organism>
<feature type="transmembrane region" description="Helical" evidence="1">
    <location>
        <begin position="269"/>
        <end position="299"/>
    </location>
</feature>
<dbReference type="GO" id="GO:0005548">
    <property type="term" value="F:phospholipid transporter activity"/>
    <property type="evidence" value="ECO:0007669"/>
    <property type="project" value="TreeGrafter"/>
</dbReference>
<accession>A0A7C3Z4X0</accession>
<evidence type="ECO:0000259" key="2">
    <source>
        <dbReference type="PROSITE" id="PS50801"/>
    </source>
</evidence>
<dbReference type="Gene3D" id="3.30.750.24">
    <property type="entry name" value="STAS domain"/>
    <property type="match status" value="1"/>
</dbReference>
<keyword evidence="1" id="KW-0812">Transmembrane</keyword>
<dbReference type="InterPro" id="IPR036513">
    <property type="entry name" value="STAS_dom_sf"/>
</dbReference>
<dbReference type="InterPro" id="IPR002645">
    <property type="entry name" value="STAS_dom"/>
</dbReference>
<dbReference type="CDD" id="cd07043">
    <property type="entry name" value="STAS_anti-anti-sigma_factors"/>
    <property type="match status" value="1"/>
</dbReference>
<feature type="transmembrane region" description="Helical" evidence="1">
    <location>
        <begin position="319"/>
        <end position="338"/>
    </location>
</feature>
<dbReference type="AlphaFoldDB" id="A0A7C3Z4X0"/>
<dbReference type="InterPro" id="IPR030802">
    <property type="entry name" value="Permease_MalE"/>
</dbReference>
<dbReference type="SUPFAM" id="SSF52091">
    <property type="entry name" value="SpoIIaa-like"/>
    <property type="match status" value="1"/>
</dbReference>
<dbReference type="GO" id="GO:0043190">
    <property type="term" value="C:ATP-binding cassette (ABC) transporter complex"/>
    <property type="evidence" value="ECO:0007669"/>
    <property type="project" value="InterPro"/>
</dbReference>
<dbReference type="InterPro" id="IPR003453">
    <property type="entry name" value="ABC_MlaE_roteobac"/>
</dbReference>